<dbReference type="EMBL" id="JAUSTZ010000011">
    <property type="protein sequence ID" value="MDQ0227819.1"/>
    <property type="molecule type" value="Genomic_DNA"/>
</dbReference>
<evidence type="ECO:0000313" key="1">
    <source>
        <dbReference type="EMBL" id="MDQ0227819.1"/>
    </source>
</evidence>
<keyword evidence="2" id="KW-1185">Reference proteome</keyword>
<dbReference type="Proteomes" id="UP001232245">
    <property type="component" value="Unassembled WGS sequence"/>
</dbReference>
<comment type="caution">
    <text evidence="1">The sequence shown here is derived from an EMBL/GenBank/DDBJ whole genome shotgun (WGS) entry which is preliminary data.</text>
</comment>
<organism evidence="1 2">
    <name type="scientific">Metabacillus niabensis</name>
    <dbReference type="NCBI Taxonomy" id="324854"/>
    <lineage>
        <taxon>Bacteria</taxon>
        <taxon>Bacillati</taxon>
        <taxon>Bacillota</taxon>
        <taxon>Bacilli</taxon>
        <taxon>Bacillales</taxon>
        <taxon>Bacillaceae</taxon>
        <taxon>Metabacillus</taxon>
    </lineage>
</organism>
<sequence length="59" mass="7044">MGKAVTSSFSTKYVNETFNLKDIEFDENMGEEVLQKAVEEFFHDWVWRNVSFSYIIEEK</sequence>
<protein>
    <submittedName>
        <fullName evidence="1">Uncharacterized protein</fullName>
    </submittedName>
</protein>
<name>A0ABT9Z6E4_9BACI</name>
<dbReference type="RefSeq" id="WP_174879814.1">
    <property type="nucleotide sequence ID" value="NZ_CADEPK010000070.1"/>
</dbReference>
<reference evidence="1 2" key="1">
    <citation type="submission" date="2023-07" db="EMBL/GenBank/DDBJ databases">
        <title>Genomic Encyclopedia of Type Strains, Phase IV (KMG-IV): sequencing the most valuable type-strain genomes for metagenomic binning, comparative biology and taxonomic classification.</title>
        <authorList>
            <person name="Goeker M."/>
        </authorList>
    </citation>
    <scope>NUCLEOTIDE SEQUENCE [LARGE SCALE GENOMIC DNA]</scope>
    <source>
        <strain evidence="1 2">DSM 17723</strain>
    </source>
</reference>
<proteinExistence type="predicted"/>
<gene>
    <name evidence="1" type="ORF">J2S02_004166</name>
</gene>
<accession>A0ABT9Z6E4</accession>
<evidence type="ECO:0000313" key="2">
    <source>
        <dbReference type="Proteomes" id="UP001232245"/>
    </source>
</evidence>